<dbReference type="CDD" id="cd04084">
    <property type="entry name" value="CBM6_xylanase-like"/>
    <property type="match status" value="1"/>
</dbReference>
<dbReference type="PANTHER" id="PTHR19328">
    <property type="entry name" value="HEDGEHOG-INTERACTING PROTEIN"/>
    <property type="match status" value="1"/>
</dbReference>
<sequence length="935" mass="103628">MITLGFMVAGMTLHVQGQSGKLPEENRFTKTVLAEKFDEPMEMTFLNDGRILFIERKGGLKAYNPKTKEVSLIATIPVNTKYTNREGQVREAEEGLMGLIADPEYARNHWIYMYYADPTEKKHVLARWELKGEELIESSKKIILEVGTQREECCHTGGGMTFDKVGNLYLTVGNNTSNSNSDGYAPLDEREGQSSWDDQRGASNTNDLRGKILRIKPNADGTYAIPKGNLFPEGTPKTRPEIYTMGHRNPWRPTIDSKTGYLYWGEVGPDASDDSDRGPRGYDEFNQAKGPGYFGWPYFIGDNKAYPHYDFAAKKTGEKNNPERPVNHSPNNTGLTELPPAQKAMIWYPYGTSEEFPLLGSSGRSATGGPVFRKADFANAKRAFPDYYEGKWLAVDFMRGWIIAVTMDEKGDYKSMERFLPNENFSSAIDMDFSPEGDLYVLEYGSAWFKGNDNARLVKIEYNAGNRKPIVEAKADKTAGAIPFKVRFSSEGTKDYDEDPLKYEWKITSKTGYLKTSNEANPVINFDKAGTYKVSLTVTDSKGAKNSKNLEIKAGNEAPVIAFEVTKGNKSFFFPNQTIDYKVKVSDKEDGSLENGKISAGQVAVNIDYMPDTFDPIEIASNYRGTDASARFNTGFKLIGLNDCKSCHIIDRRSVGPSYREIAQKYRNDESALEKLSKKVIAGGGGVWGDHAMSAHPQLSPNDANLMVKYILNLGEKPLQAKSLPVSGSHVTKIPDGENGKGSYVLRAAYTDRGTKSLSPLFSETIVQLRNPDVDPAKADKKKGTQLLITPTKSFSLIGNESYIGFDKLDLSGISQLDFLVQAMARVGASGGIIEARIDSPEGKLIGQSAMVEVKNPSFPASLPAADTKKTDAPKPKPAQAPAFDFNAMIRRMSQQISLKIEPTEGIHDLYFVFKNPKAETNQILMQVVNIQFKN</sequence>
<name>A0A1I5VE53_9BACT</name>
<feature type="domain" description="PKD" evidence="8">
    <location>
        <begin position="469"/>
        <end position="552"/>
    </location>
</feature>
<feature type="binding site" description="covalent" evidence="6">
    <location>
        <position position="693"/>
    </location>
    <ligand>
        <name>heme c</name>
        <dbReference type="ChEBI" id="CHEBI:61717"/>
    </ligand>
</feature>
<keyword evidence="2 6" id="KW-0349">Heme</keyword>
<dbReference type="InterPro" id="IPR012938">
    <property type="entry name" value="Glc/Sorbosone_DH"/>
</dbReference>
<keyword evidence="3 6" id="KW-0479">Metal-binding</keyword>
<dbReference type="PROSITE" id="PS51007">
    <property type="entry name" value="CYTC"/>
    <property type="match status" value="1"/>
</dbReference>
<dbReference type="InterPro" id="IPR011042">
    <property type="entry name" value="6-blade_b-propeller_TolB-like"/>
</dbReference>
<dbReference type="PRINTS" id="PR00606">
    <property type="entry name" value="CYTCHROMECID"/>
</dbReference>
<dbReference type="InterPro" id="IPR022409">
    <property type="entry name" value="PKD/Chitinase_dom"/>
</dbReference>
<dbReference type="GO" id="GO:0009055">
    <property type="term" value="F:electron transfer activity"/>
    <property type="evidence" value="ECO:0007669"/>
    <property type="project" value="InterPro"/>
</dbReference>
<dbReference type="Proteomes" id="UP000199306">
    <property type="component" value="Unassembled WGS sequence"/>
</dbReference>
<feature type="domain" description="Cytochrome c" evidence="9">
    <location>
        <begin position="630"/>
        <end position="715"/>
    </location>
</feature>
<dbReference type="InterPro" id="IPR011041">
    <property type="entry name" value="Quinoprot_gluc/sorb_DH_b-prop"/>
</dbReference>
<evidence type="ECO:0000256" key="7">
    <source>
        <dbReference type="SAM" id="MobiDB-lite"/>
    </source>
</evidence>
<feature type="compositionally biased region" description="Basic and acidic residues" evidence="7">
    <location>
        <begin position="315"/>
        <end position="326"/>
    </location>
</feature>
<dbReference type="PANTHER" id="PTHR19328:SF75">
    <property type="entry name" value="ALDOSE SUGAR DEHYDROGENASE YLII"/>
    <property type="match status" value="1"/>
</dbReference>
<dbReference type="STRING" id="1079859.SAMN04515674_10941"/>
<keyword evidence="5 6" id="KW-0408">Iron</keyword>
<evidence type="ECO:0000259" key="9">
    <source>
        <dbReference type="PROSITE" id="PS51007"/>
    </source>
</evidence>
<evidence type="ECO:0000256" key="2">
    <source>
        <dbReference type="ARBA" id="ARBA00022617"/>
    </source>
</evidence>
<evidence type="ECO:0000256" key="1">
    <source>
        <dbReference type="ARBA" id="ARBA00022448"/>
    </source>
</evidence>
<dbReference type="Pfam" id="PF18911">
    <property type="entry name" value="PKD_4"/>
    <property type="match status" value="1"/>
</dbReference>
<feature type="region of interest" description="Disordered" evidence="7">
    <location>
        <begin position="315"/>
        <end position="335"/>
    </location>
</feature>
<feature type="compositionally biased region" description="Basic and acidic residues" evidence="7">
    <location>
        <begin position="187"/>
        <end position="200"/>
    </location>
</feature>
<feature type="binding site" description="covalent" evidence="6">
    <location>
        <position position="644"/>
    </location>
    <ligand>
        <name>heme c</name>
        <dbReference type="ChEBI" id="CHEBI:61717"/>
    </ligand>
</feature>
<dbReference type="InterPro" id="IPR036909">
    <property type="entry name" value="Cyt_c-like_dom_sf"/>
</dbReference>
<dbReference type="InterPro" id="IPR000601">
    <property type="entry name" value="PKD_dom"/>
</dbReference>
<dbReference type="Gene3D" id="2.120.10.30">
    <property type="entry name" value="TolB, C-terminal domain"/>
    <property type="match status" value="1"/>
</dbReference>
<dbReference type="Gene3D" id="2.60.120.260">
    <property type="entry name" value="Galactose-binding domain-like"/>
    <property type="match status" value="1"/>
</dbReference>
<feature type="region of interest" description="Disordered" evidence="7">
    <location>
        <begin position="178"/>
        <end position="205"/>
    </location>
</feature>
<dbReference type="InterPro" id="IPR013783">
    <property type="entry name" value="Ig-like_fold"/>
</dbReference>
<dbReference type="Gene3D" id="1.10.760.10">
    <property type="entry name" value="Cytochrome c-like domain"/>
    <property type="match status" value="1"/>
</dbReference>
<evidence type="ECO:0000313" key="10">
    <source>
        <dbReference type="EMBL" id="SFQ05266.1"/>
    </source>
</evidence>
<dbReference type="EMBL" id="FOXH01000009">
    <property type="protein sequence ID" value="SFQ05266.1"/>
    <property type="molecule type" value="Genomic_DNA"/>
</dbReference>
<keyword evidence="11" id="KW-1185">Reference proteome</keyword>
<dbReference type="Pfam" id="PF07995">
    <property type="entry name" value="GSDH"/>
    <property type="match status" value="1"/>
</dbReference>
<keyword evidence="4" id="KW-0249">Electron transport</keyword>
<dbReference type="Pfam" id="PF00034">
    <property type="entry name" value="Cytochrom_C"/>
    <property type="match status" value="1"/>
</dbReference>
<feature type="binding site" description="covalent" evidence="6">
    <location>
        <position position="648"/>
    </location>
    <ligand>
        <name>heme c</name>
        <dbReference type="ChEBI" id="CHEBI:61717"/>
    </ligand>
</feature>
<dbReference type="AlphaFoldDB" id="A0A1I5VE53"/>
<dbReference type="PROSITE" id="PS50093">
    <property type="entry name" value="PKD"/>
    <property type="match status" value="1"/>
</dbReference>
<evidence type="ECO:0000259" key="8">
    <source>
        <dbReference type="PROSITE" id="PS50093"/>
    </source>
</evidence>
<dbReference type="CDD" id="cd00146">
    <property type="entry name" value="PKD"/>
    <property type="match status" value="1"/>
</dbReference>
<accession>A0A1I5VE53</accession>
<dbReference type="SUPFAM" id="SSF50952">
    <property type="entry name" value="Soluble quinoprotein glucose dehydrogenase"/>
    <property type="match status" value="1"/>
</dbReference>
<evidence type="ECO:0000256" key="4">
    <source>
        <dbReference type="ARBA" id="ARBA00022982"/>
    </source>
</evidence>
<dbReference type="SUPFAM" id="SSF46626">
    <property type="entry name" value="Cytochrome c"/>
    <property type="match status" value="1"/>
</dbReference>
<dbReference type="Gene3D" id="2.60.40.10">
    <property type="entry name" value="Immunoglobulins"/>
    <property type="match status" value="1"/>
</dbReference>
<feature type="region of interest" description="Disordered" evidence="7">
    <location>
        <begin position="861"/>
        <end position="880"/>
    </location>
</feature>
<dbReference type="SUPFAM" id="SSF49299">
    <property type="entry name" value="PKD domain"/>
    <property type="match status" value="1"/>
</dbReference>
<dbReference type="GO" id="GO:0020037">
    <property type="term" value="F:heme binding"/>
    <property type="evidence" value="ECO:0007669"/>
    <property type="project" value="InterPro"/>
</dbReference>
<dbReference type="SMART" id="SM00089">
    <property type="entry name" value="PKD"/>
    <property type="match status" value="1"/>
</dbReference>
<keyword evidence="1" id="KW-0813">Transport</keyword>
<organism evidence="10 11">
    <name type="scientific">Pseudarcicella hirudinis</name>
    <dbReference type="NCBI Taxonomy" id="1079859"/>
    <lineage>
        <taxon>Bacteria</taxon>
        <taxon>Pseudomonadati</taxon>
        <taxon>Bacteroidota</taxon>
        <taxon>Cytophagia</taxon>
        <taxon>Cytophagales</taxon>
        <taxon>Flectobacillaceae</taxon>
        <taxon>Pseudarcicella</taxon>
    </lineage>
</organism>
<evidence type="ECO:0000313" key="11">
    <source>
        <dbReference type="Proteomes" id="UP000199306"/>
    </source>
</evidence>
<dbReference type="GO" id="GO:0005506">
    <property type="term" value="F:iron ion binding"/>
    <property type="evidence" value="ECO:0007669"/>
    <property type="project" value="InterPro"/>
</dbReference>
<evidence type="ECO:0000256" key="6">
    <source>
        <dbReference type="PIRSR" id="PIRSR602324-1"/>
    </source>
</evidence>
<proteinExistence type="predicted"/>
<gene>
    <name evidence="10" type="ORF">SAMN04515674_10941</name>
</gene>
<dbReference type="InterPro" id="IPR035986">
    <property type="entry name" value="PKD_dom_sf"/>
</dbReference>
<dbReference type="InterPro" id="IPR002324">
    <property type="entry name" value="Cyt_c_ID"/>
</dbReference>
<reference evidence="10 11" key="1">
    <citation type="submission" date="2016-10" db="EMBL/GenBank/DDBJ databases">
        <authorList>
            <person name="de Groot N.N."/>
        </authorList>
    </citation>
    <scope>NUCLEOTIDE SEQUENCE [LARGE SCALE GENOMIC DNA]</scope>
    <source>
        <strain evidence="11">E92,LMG 26720,CCM 7988</strain>
    </source>
</reference>
<evidence type="ECO:0000256" key="5">
    <source>
        <dbReference type="ARBA" id="ARBA00023004"/>
    </source>
</evidence>
<protein>
    <submittedName>
        <fullName evidence="10">Cytochrome c</fullName>
    </submittedName>
</protein>
<dbReference type="InterPro" id="IPR009056">
    <property type="entry name" value="Cyt_c-like_dom"/>
</dbReference>
<comment type="PTM">
    <text evidence="6">Binds 1 heme c group covalently per subunit.</text>
</comment>
<evidence type="ECO:0000256" key="3">
    <source>
        <dbReference type="ARBA" id="ARBA00022723"/>
    </source>
</evidence>